<dbReference type="SUPFAM" id="SSF47203">
    <property type="entry name" value="Acyl-CoA dehydrogenase C-terminal domain-like"/>
    <property type="match status" value="1"/>
</dbReference>
<protein>
    <submittedName>
        <fullName evidence="8">Acyl-CoA dehydrogenase/oxidase</fullName>
    </submittedName>
</protein>
<name>A0A5C5FP30_9BASI</name>
<evidence type="ECO:0000313" key="8">
    <source>
        <dbReference type="EMBL" id="TNY18570.1"/>
    </source>
</evidence>
<evidence type="ECO:0000256" key="4">
    <source>
        <dbReference type="RuleBase" id="RU362125"/>
    </source>
</evidence>
<evidence type="ECO:0000259" key="6">
    <source>
        <dbReference type="Pfam" id="PF02770"/>
    </source>
</evidence>
<evidence type="ECO:0000256" key="2">
    <source>
        <dbReference type="ARBA" id="ARBA00022630"/>
    </source>
</evidence>
<dbReference type="Proteomes" id="UP000311382">
    <property type="component" value="Unassembled WGS sequence"/>
</dbReference>
<dbReference type="InterPro" id="IPR036250">
    <property type="entry name" value="AcylCo_DH-like_C"/>
</dbReference>
<dbReference type="InterPro" id="IPR052904">
    <property type="entry name" value="Acyl-CoA_dehydrogenase-like"/>
</dbReference>
<evidence type="ECO:0000259" key="7">
    <source>
        <dbReference type="Pfam" id="PF18158"/>
    </source>
</evidence>
<dbReference type="STRING" id="5288.A0A5C5FP30"/>
<evidence type="ECO:0000259" key="5">
    <source>
        <dbReference type="Pfam" id="PF00441"/>
    </source>
</evidence>
<sequence length="606" mass="65563">MRIEEGFQQRPIALSAPYSGDETLKALLSRLLPADIHRAVAADLERFERRVASEIHALGRTADVLPASVEPTVTQFDQFGQRVDTLHTSEAWRVLKGIAAEEGLVSIAFERKEGEFSRLFGFAKAYLFGPDGLYVGCPISMTDGCARVLELAGDKELQDKLLPLLCSRDPKVAWTAGQWMTERPGGSDVSLTETVARPLDPSRTQPGDKFILDGFKWFSSATDGNVALALARTGGPGSRGLSLFLVELRDDHGQTNGIYVHRLKKKFGTKALPTAELEIRGAVGHLVGPLGAGVKVISSVLNITRLWSAMSGIAALRRALDLAKGFARVRHIGGDLNALLKDNAMHTAALAQSELVHRAVLFLTFGTIHLLGRSEALPSAQVSDGERLRLRLLTPVVKAYCAELATSELPRLMEALGGQGYMTENHVASSDVLPCLRLIADANVERIWEGTTNVLALDVVRVVVQTKGAALEHFVEWAGHILSSARSSLPSLSTPLDTLSARLALAARAAPSLPRNPRLPRLFLFLLGSVASSLYLVEHALWSAGQRRAEAGVDAWAVERWVAEGRGVEAQGAVERVLREGEGDAGVVAERMERELVYGVDDKAKL</sequence>
<comment type="caution">
    <text evidence="8">The sequence shown here is derived from an EMBL/GenBank/DDBJ whole genome shotgun (WGS) entry which is preliminary data.</text>
</comment>
<gene>
    <name evidence="8" type="ORF">DMC30DRAFT_355292</name>
</gene>
<keyword evidence="4" id="KW-0560">Oxidoreductase</keyword>
<dbReference type="InterPro" id="IPR041504">
    <property type="entry name" value="AidB_N"/>
</dbReference>
<dbReference type="Gene3D" id="6.10.250.600">
    <property type="match status" value="1"/>
</dbReference>
<comment type="cofactor">
    <cofactor evidence="4">
        <name>FAD</name>
        <dbReference type="ChEBI" id="CHEBI:57692"/>
    </cofactor>
</comment>
<feature type="domain" description="Adaptive response protein AidB N-terminal" evidence="7">
    <location>
        <begin position="17"/>
        <end position="168"/>
    </location>
</feature>
<evidence type="ECO:0000313" key="9">
    <source>
        <dbReference type="Proteomes" id="UP000311382"/>
    </source>
</evidence>
<dbReference type="GO" id="GO:0003995">
    <property type="term" value="F:acyl-CoA dehydrogenase activity"/>
    <property type="evidence" value="ECO:0007669"/>
    <property type="project" value="TreeGrafter"/>
</dbReference>
<reference evidence="8 9" key="1">
    <citation type="submission" date="2019-03" db="EMBL/GenBank/DDBJ databases">
        <title>Rhodosporidium diobovatum UCD-FST 08-225 genome sequencing, assembly, and annotation.</title>
        <authorList>
            <person name="Fakankun I.U."/>
            <person name="Fristensky B."/>
            <person name="Levin D.B."/>
        </authorList>
    </citation>
    <scope>NUCLEOTIDE SEQUENCE [LARGE SCALE GENOMIC DNA]</scope>
    <source>
        <strain evidence="8 9">UCD-FST 08-225</strain>
    </source>
</reference>
<dbReference type="Pfam" id="PF02770">
    <property type="entry name" value="Acyl-CoA_dh_M"/>
    <property type="match status" value="1"/>
</dbReference>
<evidence type="ECO:0000256" key="3">
    <source>
        <dbReference type="ARBA" id="ARBA00022827"/>
    </source>
</evidence>
<evidence type="ECO:0000256" key="1">
    <source>
        <dbReference type="ARBA" id="ARBA00009347"/>
    </source>
</evidence>
<proteinExistence type="inferred from homology"/>
<dbReference type="Gene3D" id="2.40.110.20">
    <property type="match status" value="1"/>
</dbReference>
<organism evidence="8 9">
    <name type="scientific">Rhodotorula diobovata</name>
    <dbReference type="NCBI Taxonomy" id="5288"/>
    <lineage>
        <taxon>Eukaryota</taxon>
        <taxon>Fungi</taxon>
        <taxon>Dikarya</taxon>
        <taxon>Basidiomycota</taxon>
        <taxon>Pucciniomycotina</taxon>
        <taxon>Microbotryomycetes</taxon>
        <taxon>Sporidiobolales</taxon>
        <taxon>Sporidiobolaceae</taxon>
        <taxon>Rhodotorula</taxon>
    </lineage>
</organism>
<dbReference type="InterPro" id="IPR009075">
    <property type="entry name" value="AcylCo_DH/oxidase_C"/>
</dbReference>
<dbReference type="Pfam" id="PF18158">
    <property type="entry name" value="AidB_N"/>
    <property type="match status" value="1"/>
</dbReference>
<dbReference type="OrthoDB" id="10251155at2759"/>
<feature type="domain" description="Acyl-CoA dehydrogenase/oxidase C-terminal" evidence="5">
    <location>
        <begin position="291"/>
        <end position="462"/>
    </location>
</feature>
<dbReference type="Pfam" id="PF00441">
    <property type="entry name" value="Acyl-CoA_dh_1"/>
    <property type="match status" value="1"/>
</dbReference>
<keyword evidence="3 4" id="KW-0274">FAD</keyword>
<dbReference type="InterPro" id="IPR009100">
    <property type="entry name" value="AcylCoA_DH/oxidase_NM_dom_sf"/>
</dbReference>
<dbReference type="Gene3D" id="1.20.140.10">
    <property type="entry name" value="Butyryl-CoA Dehydrogenase, subunit A, domain 3"/>
    <property type="match status" value="1"/>
</dbReference>
<dbReference type="PANTHER" id="PTHR42707">
    <property type="entry name" value="ACYL-COA DEHYDROGENASE"/>
    <property type="match status" value="1"/>
</dbReference>
<dbReference type="InterPro" id="IPR006091">
    <property type="entry name" value="Acyl-CoA_Oxase/DH_mid-dom"/>
</dbReference>
<keyword evidence="2 4" id="KW-0285">Flavoprotein</keyword>
<comment type="similarity">
    <text evidence="1 4">Belongs to the acyl-CoA dehydrogenase family.</text>
</comment>
<keyword evidence="9" id="KW-1185">Reference proteome</keyword>
<dbReference type="PANTHER" id="PTHR42707:SF2">
    <property type="entry name" value="ACD11 DEHYDROGENASE"/>
    <property type="match status" value="1"/>
</dbReference>
<dbReference type="EMBL" id="SOZI01000132">
    <property type="protein sequence ID" value="TNY18570.1"/>
    <property type="molecule type" value="Genomic_DNA"/>
</dbReference>
<feature type="domain" description="Acyl-CoA oxidase/dehydrogenase middle" evidence="6">
    <location>
        <begin position="178"/>
        <end position="280"/>
    </location>
</feature>
<accession>A0A5C5FP30</accession>
<dbReference type="AlphaFoldDB" id="A0A5C5FP30"/>
<dbReference type="SUPFAM" id="SSF56645">
    <property type="entry name" value="Acyl-CoA dehydrogenase NM domain-like"/>
    <property type="match status" value="1"/>
</dbReference>